<dbReference type="Proteomes" id="UP000516437">
    <property type="component" value="Chromosome 7"/>
</dbReference>
<proteinExistence type="predicted"/>
<dbReference type="EMBL" id="RXIC02000025">
    <property type="protein sequence ID" value="KAB1206570.1"/>
    <property type="molecule type" value="Genomic_DNA"/>
</dbReference>
<dbReference type="Gene3D" id="3.10.580.10">
    <property type="entry name" value="CBS-domain"/>
    <property type="match status" value="1"/>
</dbReference>
<comment type="caution">
    <text evidence="1">The sequence shown here is derived from an EMBL/GenBank/DDBJ whole genome shotgun (WGS) entry which is preliminary data.</text>
</comment>
<name>A0A6A1V5P7_9ROSI</name>
<keyword evidence="2" id="KW-1185">Reference proteome</keyword>
<evidence type="ECO:0000313" key="1">
    <source>
        <dbReference type="EMBL" id="KAB1206570.1"/>
    </source>
</evidence>
<dbReference type="InterPro" id="IPR046342">
    <property type="entry name" value="CBS_dom_sf"/>
</dbReference>
<dbReference type="AlphaFoldDB" id="A0A6A1V5P7"/>
<dbReference type="OrthoDB" id="1743991at2759"/>
<protein>
    <submittedName>
        <fullName evidence="1">Sucrose nonfermenting 4-like protein</fullName>
    </submittedName>
</protein>
<accession>A0A6A1V5P7</accession>
<evidence type="ECO:0000313" key="2">
    <source>
        <dbReference type="Proteomes" id="UP000516437"/>
    </source>
</evidence>
<sequence length="67" mass="8033">MYIFADIRYFQGISVAPLWDFCNDQYVGVLSALDFILILREEAFVRLLYKFRKKETRLDHNLQTTQV</sequence>
<organism evidence="1 2">
    <name type="scientific">Morella rubra</name>
    <name type="common">Chinese bayberry</name>
    <dbReference type="NCBI Taxonomy" id="262757"/>
    <lineage>
        <taxon>Eukaryota</taxon>
        <taxon>Viridiplantae</taxon>
        <taxon>Streptophyta</taxon>
        <taxon>Embryophyta</taxon>
        <taxon>Tracheophyta</taxon>
        <taxon>Spermatophyta</taxon>
        <taxon>Magnoliopsida</taxon>
        <taxon>eudicotyledons</taxon>
        <taxon>Gunneridae</taxon>
        <taxon>Pentapetalae</taxon>
        <taxon>rosids</taxon>
        <taxon>fabids</taxon>
        <taxon>Fagales</taxon>
        <taxon>Myricaceae</taxon>
        <taxon>Morella</taxon>
    </lineage>
</organism>
<dbReference type="SUPFAM" id="SSF54631">
    <property type="entry name" value="CBS-domain pair"/>
    <property type="match status" value="1"/>
</dbReference>
<reference evidence="1 2" key="1">
    <citation type="journal article" date="2019" name="Plant Biotechnol. J.">
        <title>The red bayberry genome and genetic basis of sex determination.</title>
        <authorList>
            <person name="Jia H.M."/>
            <person name="Jia H.J."/>
            <person name="Cai Q.L."/>
            <person name="Wang Y."/>
            <person name="Zhao H.B."/>
            <person name="Yang W.F."/>
            <person name="Wang G.Y."/>
            <person name="Li Y.H."/>
            <person name="Zhan D.L."/>
            <person name="Shen Y.T."/>
            <person name="Niu Q.F."/>
            <person name="Chang L."/>
            <person name="Qiu J."/>
            <person name="Zhao L."/>
            <person name="Xie H.B."/>
            <person name="Fu W.Y."/>
            <person name="Jin J."/>
            <person name="Li X.W."/>
            <person name="Jiao Y."/>
            <person name="Zhou C.C."/>
            <person name="Tu T."/>
            <person name="Chai C.Y."/>
            <person name="Gao J.L."/>
            <person name="Fan L.J."/>
            <person name="van de Weg E."/>
            <person name="Wang J.Y."/>
            <person name="Gao Z.S."/>
        </authorList>
    </citation>
    <scope>NUCLEOTIDE SEQUENCE [LARGE SCALE GENOMIC DNA]</scope>
    <source>
        <tissue evidence="1">Leaves</tissue>
    </source>
</reference>
<gene>
    <name evidence="1" type="ORF">CJ030_MR7G015963</name>
</gene>